<dbReference type="EMBL" id="JQNX01000003">
    <property type="protein sequence ID" value="KIE58865.1"/>
    <property type="molecule type" value="Genomic_DNA"/>
</dbReference>
<keyword evidence="3" id="KW-1185">Reference proteome</keyword>
<dbReference type="Pfam" id="PF13289">
    <property type="entry name" value="SIR2_2"/>
    <property type="match status" value="1"/>
</dbReference>
<dbReference type="OrthoDB" id="9802053at2"/>
<dbReference type="Proteomes" id="UP000315925">
    <property type="component" value="Chromosome"/>
</dbReference>
<dbReference type="EMBL" id="CP037899">
    <property type="protein sequence ID" value="QDQ41709.1"/>
    <property type="molecule type" value="Genomic_DNA"/>
</dbReference>
<protein>
    <submittedName>
        <fullName evidence="2">SIR2-like protein</fullName>
    </submittedName>
    <submittedName>
        <fullName evidence="1">Transcriptional regulator</fullName>
    </submittedName>
</protein>
<dbReference type="RefSeq" id="WP_039721312.1">
    <property type="nucleotide sequence ID" value="NZ_CP037899.1"/>
</dbReference>
<evidence type="ECO:0000313" key="4">
    <source>
        <dbReference type="Proteomes" id="UP000315925"/>
    </source>
</evidence>
<evidence type="ECO:0000313" key="3">
    <source>
        <dbReference type="Proteomes" id="UP000031594"/>
    </source>
</evidence>
<sequence>MENETNKIERDLEEIVAFIALGKVIPFLGPGILGFSKNAESVPQSPEMLADRLAGLVAVPSRIRKNLWSASQYIENYRHRKTLKALLSQIFDVDLEPNDLQRWLARIPQLPLVVDVWYDASFSVALKEEKQSWGQIQGVSQAEYPGNWVKAYDWKDREVGMDAALAWQTVLYKPLGSVKPQKNFIISDSDYVEVLTEIDIQTPIPDLIKELRKDRHFLFLGCRFQSQIERTWARQIIKRSSAVHWAVLTSPLTKNETRFLIEQNIKQLDLPLDVFARKLFAYPSLALPLS</sequence>
<reference evidence="2" key="2">
    <citation type="journal article" date="2019" name="BMC Genomics">
        <title>Complete genome sequence analysis of the thermoacidophilic verrucomicrobial methanotroph 'Candidatus Methylacidiphilum kamchatkense' strain Kam1 and comparison with its closest relatives.</title>
        <authorList>
            <person name="Kruse T."/>
            <person name="Ratnadevi C.M."/>
            <person name="Erikstad H.A."/>
            <person name="Birkeland N.K."/>
        </authorList>
    </citation>
    <scope>NUCLEOTIDE SEQUENCE</scope>
    <source>
        <strain evidence="2">Kam1</strain>
    </source>
</reference>
<dbReference type="AlphaFoldDB" id="A0A0C1V577"/>
<gene>
    <name evidence="1" type="ORF">A946_05530</name>
    <name evidence="2" type="ORF">kam1_458</name>
</gene>
<dbReference type="Proteomes" id="UP000031594">
    <property type="component" value="Unassembled WGS sequence"/>
</dbReference>
<organism evidence="2 4">
    <name type="scientific">Methylacidiphilum kamchatkense Kam1</name>
    <dbReference type="NCBI Taxonomy" id="1202785"/>
    <lineage>
        <taxon>Bacteria</taxon>
        <taxon>Pseudomonadati</taxon>
        <taxon>Verrucomicrobiota</taxon>
        <taxon>Methylacidiphilae</taxon>
        <taxon>Methylacidiphilales</taxon>
        <taxon>Methylacidiphilaceae</taxon>
        <taxon>Methylacidiphilum (ex Ratnadevi et al. 2023)</taxon>
    </lineage>
</organism>
<reference evidence="4" key="3">
    <citation type="submission" date="2019-03" db="EMBL/GenBank/DDBJ databases">
        <title>Complete genome of Methylacidiphilum kamchatkense Kam1.</title>
        <authorList>
            <person name="Kruse T."/>
            <person name="Murarilal Ratnadevi C."/>
            <person name="Erikstad H.-A."/>
            <person name="Birkeland N.-K."/>
        </authorList>
    </citation>
    <scope>NUCLEOTIDE SEQUENCE [LARGE SCALE GENOMIC DNA]</scope>
    <source>
        <strain evidence="4">kam1</strain>
    </source>
</reference>
<proteinExistence type="predicted"/>
<reference evidence="1 3" key="1">
    <citation type="submission" date="2014-08" db="EMBL/GenBank/DDBJ databases">
        <title>Methylacidiphilum kamchatkense strain Kam1 draft genome sequence.</title>
        <authorList>
            <person name="Birkeland N.-K."/>
            <person name="Erikstad H.A."/>
        </authorList>
    </citation>
    <scope>NUCLEOTIDE SEQUENCE [LARGE SCALE GENOMIC DNA]</scope>
    <source>
        <strain evidence="1 3">Kam1</strain>
    </source>
</reference>
<name>A0A0C1V577_9BACT</name>
<evidence type="ECO:0000313" key="2">
    <source>
        <dbReference type="EMBL" id="QDQ41709.1"/>
    </source>
</evidence>
<dbReference type="KEGG" id="mkc:kam1_458"/>
<evidence type="ECO:0000313" key="1">
    <source>
        <dbReference type="EMBL" id="KIE58865.1"/>
    </source>
</evidence>
<dbReference type="STRING" id="1202785.A946_05530"/>
<accession>A0A0C1V577</accession>